<dbReference type="OrthoDB" id="408152at2759"/>
<dbReference type="AlphaFoldDB" id="A0A9W8YQM3"/>
<dbReference type="Pfam" id="PF17784">
    <property type="entry name" value="Sulfotransfer_4"/>
    <property type="match status" value="1"/>
</dbReference>
<dbReference type="PANTHER" id="PTHR36978">
    <property type="entry name" value="P-LOOP CONTAINING NUCLEOTIDE TRIPHOSPHATE HYDROLASE"/>
    <property type="match status" value="1"/>
</dbReference>
<organism evidence="1 2">
    <name type="scientific">Gnomoniopsis smithogilvyi</name>
    <dbReference type="NCBI Taxonomy" id="1191159"/>
    <lineage>
        <taxon>Eukaryota</taxon>
        <taxon>Fungi</taxon>
        <taxon>Dikarya</taxon>
        <taxon>Ascomycota</taxon>
        <taxon>Pezizomycotina</taxon>
        <taxon>Sordariomycetes</taxon>
        <taxon>Sordariomycetidae</taxon>
        <taxon>Diaporthales</taxon>
        <taxon>Gnomoniaceae</taxon>
        <taxon>Gnomoniopsis</taxon>
    </lineage>
</organism>
<dbReference type="Gene3D" id="3.40.50.300">
    <property type="entry name" value="P-loop containing nucleotide triphosphate hydrolases"/>
    <property type="match status" value="1"/>
</dbReference>
<dbReference type="SUPFAM" id="SSF52540">
    <property type="entry name" value="P-loop containing nucleoside triphosphate hydrolases"/>
    <property type="match status" value="1"/>
</dbReference>
<dbReference type="Proteomes" id="UP001140453">
    <property type="component" value="Unassembled WGS sequence"/>
</dbReference>
<protein>
    <recommendedName>
        <fullName evidence="3">Sulfotransferase family protein</fullName>
    </recommendedName>
</protein>
<accession>A0A9W8YQM3</accession>
<dbReference type="EMBL" id="JAPEVB010000004">
    <property type="protein sequence ID" value="KAJ4389609.1"/>
    <property type="molecule type" value="Genomic_DNA"/>
</dbReference>
<comment type="caution">
    <text evidence="1">The sequence shown here is derived from an EMBL/GenBank/DDBJ whole genome shotgun (WGS) entry which is preliminary data.</text>
</comment>
<proteinExistence type="predicted"/>
<evidence type="ECO:0008006" key="3">
    <source>
        <dbReference type="Google" id="ProtNLM"/>
    </source>
</evidence>
<name>A0A9W8YQM3_9PEZI</name>
<sequence length="215" mass="24508">MKVLVLGLPRTGTQSLADALTELGVLPIYHMREVGKSGHAQLWIQALEAKYEGQGDGWERQQFEQILAGYQGVADFPAALFPEELIKAYPEAAIILTSRSEDSWCESMMSTLWHAHSNSKANPDAPMTIMRMKYHMHCWGNDFPNQGREHFRKHNDLVRSLGQGREFLEFDAKTGWSPLREFLGLPAVDEAKPFPRSDDWAEYKKMVQEQKQAQS</sequence>
<gene>
    <name evidence="1" type="ORF">N0V93_007080</name>
</gene>
<dbReference type="PANTHER" id="PTHR36978:SF4">
    <property type="entry name" value="P-LOOP CONTAINING NUCLEOSIDE TRIPHOSPHATE HYDROLASE PROTEIN"/>
    <property type="match status" value="1"/>
</dbReference>
<evidence type="ECO:0000313" key="2">
    <source>
        <dbReference type="Proteomes" id="UP001140453"/>
    </source>
</evidence>
<dbReference type="InterPro" id="IPR040632">
    <property type="entry name" value="Sulfotransfer_4"/>
</dbReference>
<reference evidence="1" key="1">
    <citation type="submission" date="2022-10" db="EMBL/GenBank/DDBJ databases">
        <title>Tapping the CABI collections for fungal endophytes: first genome assemblies for Collariella, Neodidymelliopsis, Ascochyta clinopodiicola, Didymella pomorum, Didymosphaeria variabile, Neocosmospora piperis and Neocucurbitaria cava.</title>
        <authorList>
            <person name="Hill R."/>
        </authorList>
    </citation>
    <scope>NUCLEOTIDE SEQUENCE</scope>
    <source>
        <strain evidence="1">IMI 355082</strain>
    </source>
</reference>
<evidence type="ECO:0000313" key="1">
    <source>
        <dbReference type="EMBL" id="KAJ4389609.1"/>
    </source>
</evidence>
<keyword evidence="2" id="KW-1185">Reference proteome</keyword>
<dbReference type="InterPro" id="IPR027417">
    <property type="entry name" value="P-loop_NTPase"/>
</dbReference>